<feature type="transmembrane region" description="Helical" evidence="1">
    <location>
        <begin position="69"/>
        <end position="87"/>
    </location>
</feature>
<evidence type="ECO:0000313" key="2">
    <source>
        <dbReference type="EMBL" id="NNU74365.1"/>
    </source>
</evidence>
<accession>A0A7Y3SSM8</accession>
<organism evidence="2 3">
    <name type="scientific">Clostridium estertheticum</name>
    <dbReference type="NCBI Taxonomy" id="238834"/>
    <lineage>
        <taxon>Bacteria</taxon>
        <taxon>Bacillati</taxon>
        <taxon>Bacillota</taxon>
        <taxon>Clostridia</taxon>
        <taxon>Eubacteriales</taxon>
        <taxon>Clostridiaceae</taxon>
        <taxon>Clostridium</taxon>
    </lineage>
</organism>
<reference evidence="2 3" key="1">
    <citation type="submission" date="2020-05" db="EMBL/GenBank/DDBJ databases">
        <title>Complete genome of Clostridium estertheticum subspecies estertheticum, isolated from Vacuum packed lamb meat from New Zealand imported to Switzerland.</title>
        <authorList>
            <person name="Wambui J."/>
            <person name="Stevens M.J.A."/>
            <person name="Stephan R."/>
        </authorList>
    </citation>
    <scope>NUCLEOTIDE SEQUENCE [LARGE SCALE GENOMIC DNA]</scope>
    <source>
        <strain evidence="2 3">CEST001</strain>
    </source>
</reference>
<keyword evidence="1" id="KW-0812">Transmembrane</keyword>
<feature type="transmembrane region" description="Helical" evidence="1">
    <location>
        <begin position="7"/>
        <end position="26"/>
    </location>
</feature>
<dbReference type="RefSeq" id="WP_171295235.1">
    <property type="nucleotide sequence ID" value="NZ_CP077615.1"/>
</dbReference>
<gene>
    <name evidence="2" type="ORF">HLQ16_00200</name>
</gene>
<feature type="transmembrane region" description="Helical" evidence="1">
    <location>
        <begin position="38"/>
        <end position="57"/>
    </location>
</feature>
<dbReference type="Proteomes" id="UP000531659">
    <property type="component" value="Unassembled WGS sequence"/>
</dbReference>
<keyword evidence="1" id="KW-0472">Membrane</keyword>
<proteinExistence type="predicted"/>
<keyword evidence="1" id="KW-1133">Transmembrane helix</keyword>
<dbReference type="GeneID" id="83592321"/>
<evidence type="ECO:0000256" key="1">
    <source>
        <dbReference type="SAM" id="Phobius"/>
    </source>
</evidence>
<sequence length="142" mass="16393">MENKRTLINYLYIATYIICLALNISVFISEIPITMKNVIVTLIYIIVLILATILEIINKNRKIVKYLSMFWFATLFSGVLLVYVNTVGLSPRWMIPFMVLFISPWCGMEYFVNSNVLNAIIITFISLVMFIITIISLKHTKS</sequence>
<dbReference type="EMBL" id="JABEYB010000001">
    <property type="protein sequence ID" value="NNU74365.1"/>
    <property type="molecule type" value="Genomic_DNA"/>
</dbReference>
<evidence type="ECO:0000313" key="3">
    <source>
        <dbReference type="Proteomes" id="UP000531659"/>
    </source>
</evidence>
<name>A0A7Y3SSM8_9CLOT</name>
<feature type="transmembrane region" description="Helical" evidence="1">
    <location>
        <begin position="119"/>
        <end position="137"/>
    </location>
</feature>
<comment type="caution">
    <text evidence="2">The sequence shown here is derived from an EMBL/GenBank/DDBJ whole genome shotgun (WGS) entry which is preliminary data.</text>
</comment>
<dbReference type="AlphaFoldDB" id="A0A7Y3SSM8"/>
<protein>
    <submittedName>
        <fullName evidence="2">Uncharacterized protein</fullName>
    </submittedName>
</protein>